<protein>
    <submittedName>
        <fullName evidence="2">N-(5'phosphoribosyl)anthranilate (PRA) isomerase</fullName>
    </submittedName>
</protein>
<dbReference type="AlphaFoldDB" id="A0A1H9S0I8"/>
<dbReference type="OrthoDB" id="9982924at2"/>
<sequence>MKEILNQYASVLIVVIVALCCIGLFCGKFQNKSISAVTKEFMQEKIKKTKVHQDEQGNQKFEKFMQRQRPIIKYTNKIKLYEKKQYKIDELFIAKDQDGNKLDIKIINAYQEETKDNNILIQGKLIYFSKAGEYVFILQSKDSYNKKTVSKILLPVQSVLER</sequence>
<gene>
    <name evidence="2" type="ORF">SAMN02910429_01047</name>
</gene>
<dbReference type="Proteomes" id="UP000182471">
    <property type="component" value="Unassembled WGS sequence"/>
</dbReference>
<accession>A0A1H9S0I8</accession>
<keyword evidence="3" id="KW-1185">Reference proteome</keyword>
<keyword evidence="1" id="KW-0812">Transmembrane</keyword>
<dbReference type="EMBL" id="FOGW01000010">
    <property type="protein sequence ID" value="SER77853.1"/>
    <property type="molecule type" value="Genomic_DNA"/>
</dbReference>
<keyword evidence="1" id="KW-0472">Membrane</keyword>
<keyword evidence="2" id="KW-0413">Isomerase</keyword>
<dbReference type="RefSeq" id="WP_022749053.1">
    <property type="nucleotide sequence ID" value="NZ_FOGW01000010.1"/>
</dbReference>
<evidence type="ECO:0000313" key="3">
    <source>
        <dbReference type="Proteomes" id="UP000182471"/>
    </source>
</evidence>
<evidence type="ECO:0000256" key="1">
    <source>
        <dbReference type="SAM" id="Phobius"/>
    </source>
</evidence>
<organism evidence="2 3">
    <name type="scientific">Lachnobacterium bovis</name>
    <dbReference type="NCBI Taxonomy" id="140626"/>
    <lineage>
        <taxon>Bacteria</taxon>
        <taxon>Bacillati</taxon>
        <taxon>Bacillota</taxon>
        <taxon>Clostridia</taxon>
        <taxon>Lachnospirales</taxon>
        <taxon>Lachnospiraceae</taxon>
        <taxon>Lachnobacterium</taxon>
    </lineage>
</organism>
<feature type="transmembrane region" description="Helical" evidence="1">
    <location>
        <begin position="6"/>
        <end position="26"/>
    </location>
</feature>
<proteinExistence type="predicted"/>
<keyword evidence="1" id="KW-1133">Transmembrane helix</keyword>
<dbReference type="GO" id="GO:0016853">
    <property type="term" value="F:isomerase activity"/>
    <property type="evidence" value="ECO:0007669"/>
    <property type="project" value="UniProtKB-KW"/>
</dbReference>
<name>A0A1H9S0I8_9FIRM</name>
<reference evidence="3" key="1">
    <citation type="submission" date="2016-10" db="EMBL/GenBank/DDBJ databases">
        <authorList>
            <person name="Varghese N."/>
            <person name="Submissions S."/>
        </authorList>
    </citation>
    <scope>NUCLEOTIDE SEQUENCE [LARGE SCALE GENOMIC DNA]</scope>
    <source>
        <strain evidence="3">S1b</strain>
    </source>
</reference>
<evidence type="ECO:0000313" key="2">
    <source>
        <dbReference type="EMBL" id="SER77853.1"/>
    </source>
</evidence>